<feature type="region of interest" description="Disordered" evidence="1">
    <location>
        <begin position="1"/>
        <end position="51"/>
    </location>
</feature>
<dbReference type="EMBL" id="DS547092">
    <property type="protein sequence ID" value="EDR14403.1"/>
    <property type="molecule type" value="Genomic_DNA"/>
</dbReference>
<proteinExistence type="predicted"/>
<name>B0CT57_LACBS</name>
<dbReference type="HOGENOM" id="CLU_095043_0_0_1"/>
<reference evidence="2 3" key="1">
    <citation type="journal article" date="2008" name="Nature">
        <title>The genome of Laccaria bicolor provides insights into mycorrhizal symbiosis.</title>
        <authorList>
            <person name="Martin F."/>
            <person name="Aerts A."/>
            <person name="Ahren D."/>
            <person name="Brun A."/>
            <person name="Danchin E.G.J."/>
            <person name="Duchaussoy F."/>
            <person name="Gibon J."/>
            <person name="Kohler A."/>
            <person name="Lindquist E."/>
            <person name="Pereda V."/>
            <person name="Salamov A."/>
            <person name="Shapiro H.J."/>
            <person name="Wuyts J."/>
            <person name="Blaudez D."/>
            <person name="Buee M."/>
            <person name="Brokstein P."/>
            <person name="Canbaeck B."/>
            <person name="Cohen D."/>
            <person name="Courty P.E."/>
            <person name="Coutinho P.M."/>
            <person name="Delaruelle C."/>
            <person name="Detter J.C."/>
            <person name="Deveau A."/>
            <person name="DiFazio S."/>
            <person name="Duplessis S."/>
            <person name="Fraissinet-Tachet L."/>
            <person name="Lucic E."/>
            <person name="Frey-Klett P."/>
            <person name="Fourrey C."/>
            <person name="Feussner I."/>
            <person name="Gay G."/>
            <person name="Grimwood J."/>
            <person name="Hoegger P.J."/>
            <person name="Jain P."/>
            <person name="Kilaru S."/>
            <person name="Labbe J."/>
            <person name="Lin Y.C."/>
            <person name="Legue V."/>
            <person name="Le Tacon F."/>
            <person name="Marmeisse R."/>
            <person name="Melayah D."/>
            <person name="Montanini B."/>
            <person name="Muratet M."/>
            <person name="Nehls U."/>
            <person name="Niculita-Hirzel H."/>
            <person name="Oudot-Le Secq M.P."/>
            <person name="Peter M."/>
            <person name="Quesneville H."/>
            <person name="Rajashekar B."/>
            <person name="Reich M."/>
            <person name="Rouhier N."/>
            <person name="Schmutz J."/>
            <person name="Yin T."/>
            <person name="Chalot M."/>
            <person name="Henrissat B."/>
            <person name="Kuees U."/>
            <person name="Lucas S."/>
            <person name="Van de Peer Y."/>
            <person name="Podila G.K."/>
            <person name="Polle A."/>
            <person name="Pukkila P.J."/>
            <person name="Richardson P.M."/>
            <person name="Rouze P."/>
            <person name="Sanders I.R."/>
            <person name="Stajich J.E."/>
            <person name="Tunlid A."/>
            <person name="Tuskan G."/>
            <person name="Grigoriev I.V."/>
        </authorList>
    </citation>
    <scope>NUCLEOTIDE SEQUENCE [LARGE SCALE GENOMIC DNA]</scope>
    <source>
        <strain evidence="3">S238N-H82 / ATCC MYA-4686</strain>
    </source>
</reference>
<accession>B0CT57</accession>
<organism evidence="3">
    <name type="scientific">Laccaria bicolor (strain S238N-H82 / ATCC MYA-4686)</name>
    <name type="common">Bicoloured deceiver</name>
    <name type="synonym">Laccaria laccata var. bicolor</name>
    <dbReference type="NCBI Taxonomy" id="486041"/>
    <lineage>
        <taxon>Eukaryota</taxon>
        <taxon>Fungi</taxon>
        <taxon>Dikarya</taxon>
        <taxon>Basidiomycota</taxon>
        <taxon>Agaricomycotina</taxon>
        <taxon>Agaricomycetes</taxon>
        <taxon>Agaricomycetidae</taxon>
        <taxon>Agaricales</taxon>
        <taxon>Agaricineae</taxon>
        <taxon>Hydnangiaceae</taxon>
        <taxon>Laccaria</taxon>
    </lineage>
</organism>
<evidence type="ECO:0000313" key="2">
    <source>
        <dbReference type="EMBL" id="EDR14403.1"/>
    </source>
</evidence>
<dbReference type="InParanoid" id="B0CT57"/>
<keyword evidence="3" id="KW-1185">Reference proteome</keyword>
<gene>
    <name evidence="2" type="ORF">LACBIDRAFT_292368</name>
</gene>
<dbReference type="KEGG" id="lbc:LACBIDRAFT_292368"/>
<dbReference type="GeneID" id="6070666"/>
<dbReference type="RefSeq" id="XP_001874962.1">
    <property type="nucleotide sequence ID" value="XM_001874927.1"/>
</dbReference>
<sequence length="191" mass="20845">MGSSTSTAARTFPKSKAPAWSGARAPRLDDAPQQTLAAEHKSKAIQDDAGDPHFLANLNRLGAVRVDRYAQTVHQTQLRLSQKQEVSNTNRLFQSRTESEEDAVSMQPTRNRLRAATLSELLDARKGARTTHDLETLAEKYGIDKQKMEKLATFVTTPSVGGGSATRTVGKDGDESLTTTAVWVYPSMQDA</sequence>
<evidence type="ECO:0000313" key="3">
    <source>
        <dbReference type="Proteomes" id="UP000001194"/>
    </source>
</evidence>
<dbReference type="AlphaFoldDB" id="B0CT57"/>
<dbReference type="OrthoDB" id="4085451at2759"/>
<dbReference type="Proteomes" id="UP000001194">
    <property type="component" value="Unassembled WGS sequence"/>
</dbReference>
<protein>
    <submittedName>
        <fullName evidence="2">Predicted protein</fullName>
    </submittedName>
</protein>
<evidence type="ECO:0000256" key="1">
    <source>
        <dbReference type="SAM" id="MobiDB-lite"/>
    </source>
</evidence>